<protein>
    <submittedName>
        <fullName evidence="4">Uncharacterized protein</fullName>
    </submittedName>
</protein>
<dbReference type="PaxDb" id="2850-Phatr47079"/>
<dbReference type="OrthoDB" id="10673309at2759"/>
<dbReference type="RefSeq" id="XP_002181190.1">
    <property type="nucleotide sequence ID" value="XM_002181154.1"/>
</dbReference>
<dbReference type="AlphaFoldDB" id="B7G2D5"/>
<keyword evidence="3" id="KW-0472">Membrane</keyword>
<dbReference type="InterPro" id="IPR023395">
    <property type="entry name" value="MCP_dom_sf"/>
</dbReference>
<evidence type="ECO:0000256" key="1">
    <source>
        <dbReference type="ARBA" id="ARBA00004370"/>
    </source>
</evidence>
<organism evidence="4 5">
    <name type="scientific">Phaeodactylum tricornutum (strain CCAP 1055/1)</name>
    <dbReference type="NCBI Taxonomy" id="556484"/>
    <lineage>
        <taxon>Eukaryota</taxon>
        <taxon>Sar</taxon>
        <taxon>Stramenopiles</taxon>
        <taxon>Ochrophyta</taxon>
        <taxon>Bacillariophyta</taxon>
        <taxon>Bacillariophyceae</taxon>
        <taxon>Bacillariophycidae</taxon>
        <taxon>Naviculales</taxon>
        <taxon>Phaeodactylaceae</taxon>
        <taxon>Phaeodactylum</taxon>
    </lineage>
</organism>
<evidence type="ECO:0000313" key="5">
    <source>
        <dbReference type="Proteomes" id="UP000000759"/>
    </source>
</evidence>
<dbReference type="InParanoid" id="B7G2D5"/>
<comment type="subcellular location">
    <subcellularLocation>
        <location evidence="1">Membrane</location>
    </subcellularLocation>
</comment>
<reference evidence="4 5" key="1">
    <citation type="journal article" date="2008" name="Nature">
        <title>The Phaeodactylum genome reveals the evolutionary history of diatom genomes.</title>
        <authorList>
            <person name="Bowler C."/>
            <person name="Allen A.E."/>
            <person name="Badger J.H."/>
            <person name="Grimwood J."/>
            <person name="Jabbari K."/>
            <person name="Kuo A."/>
            <person name="Maheswari U."/>
            <person name="Martens C."/>
            <person name="Maumus F."/>
            <person name="Otillar R.P."/>
            <person name="Rayko E."/>
            <person name="Salamov A."/>
            <person name="Vandepoele K."/>
            <person name="Beszteri B."/>
            <person name="Gruber A."/>
            <person name="Heijde M."/>
            <person name="Katinka M."/>
            <person name="Mock T."/>
            <person name="Valentin K."/>
            <person name="Verret F."/>
            <person name="Berges J.A."/>
            <person name="Brownlee C."/>
            <person name="Cadoret J.P."/>
            <person name="Chiovitti A."/>
            <person name="Choi C.J."/>
            <person name="Coesel S."/>
            <person name="De Martino A."/>
            <person name="Detter J.C."/>
            <person name="Durkin C."/>
            <person name="Falciatore A."/>
            <person name="Fournet J."/>
            <person name="Haruta M."/>
            <person name="Huysman M.J."/>
            <person name="Jenkins B.D."/>
            <person name="Jiroutova K."/>
            <person name="Jorgensen R.E."/>
            <person name="Joubert Y."/>
            <person name="Kaplan A."/>
            <person name="Kroger N."/>
            <person name="Kroth P.G."/>
            <person name="La Roche J."/>
            <person name="Lindquist E."/>
            <person name="Lommer M."/>
            <person name="Martin-Jezequel V."/>
            <person name="Lopez P.J."/>
            <person name="Lucas S."/>
            <person name="Mangogna M."/>
            <person name="McGinnis K."/>
            <person name="Medlin L.K."/>
            <person name="Montsant A."/>
            <person name="Oudot-Le Secq M.P."/>
            <person name="Napoli C."/>
            <person name="Obornik M."/>
            <person name="Parker M.S."/>
            <person name="Petit J.L."/>
            <person name="Porcel B.M."/>
            <person name="Poulsen N."/>
            <person name="Robison M."/>
            <person name="Rychlewski L."/>
            <person name="Rynearson T.A."/>
            <person name="Schmutz J."/>
            <person name="Shapiro H."/>
            <person name="Siaut M."/>
            <person name="Stanley M."/>
            <person name="Sussman M.R."/>
            <person name="Taylor A.R."/>
            <person name="Vardi A."/>
            <person name="von Dassow P."/>
            <person name="Vyverman W."/>
            <person name="Willis A."/>
            <person name="Wyrwicz L.S."/>
            <person name="Rokhsar D.S."/>
            <person name="Weissenbach J."/>
            <person name="Armbrust E.V."/>
            <person name="Green B.R."/>
            <person name="Van de Peer Y."/>
            <person name="Grigoriev I.V."/>
        </authorList>
    </citation>
    <scope>NUCLEOTIDE SEQUENCE [LARGE SCALE GENOMIC DNA]</scope>
    <source>
        <strain evidence="4 5">CCAP 1055/1</strain>
    </source>
</reference>
<dbReference type="KEGG" id="pti:PHATRDRAFT_47079"/>
<proteinExistence type="predicted"/>
<reference evidence="5" key="2">
    <citation type="submission" date="2008-08" db="EMBL/GenBank/DDBJ databases">
        <authorList>
            <consortium name="Diatom Consortium"/>
            <person name="Grigoriev I."/>
            <person name="Grimwood J."/>
            <person name="Kuo A."/>
            <person name="Otillar R.P."/>
            <person name="Salamov A."/>
            <person name="Detter J.C."/>
            <person name="Lindquist E."/>
            <person name="Shapiro H."/>
            <person name="Lucas S."/>
            <person name="Glavina del Rio T."/>
            <person name="Pitluck S."/>
            <person name="Rokhsar D."/>
            <person name="Bowler C."/>
        </authorList>
    </citation>
    <scope>GENOME REANNOTATION</scope>
    <source>
        <strain evidence="5">CCAP 1055/1</strain>
    </source>
</reference>
<keyword evidence="5" id="KW-1185">Reference proteome</keyword>
<sequence>MTFPFITFRQNPVARNPKKASVREGHTKRNQPRKCEAARTAAINFHPQSQQLDPISLHRKMPPRHINFAEQRSIFSPRTTVRNYTFDSIASNMMNDSTIYHRHEVRRARTLALRDDPRPAPIRVLSGLPGIRVFVPPYQPETKPNVLRQSSKDVTFLKEAALFATDATLQQPNATVANAQLYDGAIGNVLSVALAGAVGGAVAESFRGLRATNESPFANARYHTQVIPVFQEGNSSLAFFRAQQRGTLLAEYWVGKTIAPNTLILRYGMSTGALFALKAVMEHTLGGNSATGGMSYVSLASSGVAGAALGVVRHGGRMNPSMLGREAGAAAVYFTTYEGVKSLISNRNDETASHLVVATAGGLAGIFYEGLLTVTNTAFFKNQSVSRMAIMATPFNAASSTTMRAPISRLWRAAPAHALLFLGYEATLHLVGNYH</sequence>
<name>B7G2D5_PHATC</name>
<evidence type="ECO:0000256" key="3">
    <source>
        <dbReference type="ARBA" id="ARBA00023136"/>
    </source>
</evidence>
<dbReference type="Gene3D" id="1.50.40.10">
    <property type="entry name" value="Mitochondrial carrier domain"/>
    <property type="match status" value="1"/>
</dbReference>
<dbReference type="EMBL" id="CM000614">
    <property type="protein sequence ID" value="EEC47113.1"/>
    <property type="molecule type" value="Genomic_DNA"/>
</dbReference>
<evidence type="ECO:0000256" key="2">
    <source>
        <dbReference type="ARBA" id="ARBA00022692"/>
    </source>
</evidence>
<keyword evidence="2" id="KW-0812">Transmembrane</keyword>
<evidence type="ECO:0000313" key="4">
    <source>
        <dbReference type="EMBL" id="EEC47113.1"/>
    </source>
</evidence>
<accession>B7G2D5</accession>
<gene>
    <name evidence="4" type="ORF">PHATRDRAFT_47079</name>
</gene>
<dbReference type="GeneID" id="7202002"/>
<dbReference type="GO" id="GO:0016020">
    <property type="term" value="C:membrane"/>
    <property type="evidence" value="ECO:0007669"/>
    <property type="project" value="UniProtKB-SubCell"/>
</dbReference>
<dbReference type="Proteomes" id="UP000000759">
    <property type="component" value="Chromosome 12"/>
</dbReference>
<dbReference type="HOGENOM" id="CLU_630868_0_0_1"/>